<sequence length="213" mass="23528">MIRNFIRLFLSSILLLPVFSFSAFCAEKLILDNQHSYVLWQVKHLGFSTQSGKWYVNGTLILDKEKPENSKVEATIKIADMVTGIAELDKHLKAKLFFDAQRFPTATFVSNKVEVVSDNSAKVSGMLTLHGVSKPVVLDVTLNKVGKNPINERMTVGFSATTTINRSDFGINAFIPKVGDEVKITIEAEAYKADEASKTVTDNQANSNAAKKQ</sequence>
<accession>A0A222P053</accession>
<gene>
    <name evidence="3" type="ORF">clem_03320</name>
</gene>
<protein>
    <recommendedName>
        <fullName evidence="2">Lipid/polyisoprenoid-binding YceI-like domain-containing protein</fullName>
    </recommendedName>
</protein>
<feature type="signal peptide" evidence="1">
    <location>
        <begin position="1"/>
        <end position="25"/>
    </location>
</feature>
<dbReference type="PANTHER" id="PTHR34406">
    <property type="entry name" value="PROTEIN YCEI"/>
    <property type="match status" value="1"/>
</dbReference>
<evidence type="ECO:0000313" key="3">
    <source>
        <dbReference type="EMBL" id="ASQ45222.1"/>
    </source>
</evidence>
<keyword evidence="1" id="KW-0732">Signal</keyword>
<evidence type="ECO:0000313" key="4">
    <source>
        <dbReference type="Proteomes" id="UP000201728"/>
    </source>
</evidence>
<dbReference type="OrthoDB" id="9811006at2"/>
<dbReference type="AlphaFoldDB" id="A0A222P053"/>
<dbReference type="SUPFAM" id="SSF101874">
    <property type="entry name" value="YceI-like"/>
    <property type="match status" value="1"/>
</dbReference>
<dbReference type="PANTHER" id="PTHR34406:SF1">
    <property type="entry name" value="PROTEIN YCEI"/>
    <property type="match status" value="1"/>
</dbReference>
<dbReference type="InterPro" id="IPR036761">
    <property type="entry name" value="TTHA0802/YceI-like_sf"/>
</dbReference>
<dbReference type="Gene3D" id="2.40.128.110">
    <property type="entry name" value="Lipid/polyisoprenoid-binding, YceI-like"/>
    <property type="match status" value="1"/>
</dbReference>
<proteinExistence type="predicted"/>
<organism evidence="3 4">
    <name type="scientific">Legionella clemsonensis</name>
    <dbReference type="NCBI Taxonomy" id="1867846"/>
    <lineage>
        <taxon>Bacteria</taxon>
        <taxon>Pseudomonadati</taxon>
        <taxon>Pseudomonadota</taxon>
        <taxon>Gammaproteobacteria</taxon>
        <taxon>Legionellales</taxon>
        <taxon>Legionellaceae</taxon>
        <taxon>Legionella</taxon>
    </lineage>
</organism>
<reference evidence="4" key="1">
    <citation type="submission" date="2016-07" db="EMBL/GenBank/DDBJ databases">
        <authorList>
            <person name="Florea S."/>
            <person name="Webb J.S."/>
            <person name="Jaromczyk J."/>
            <person name="Schardl C.L."/>
        </authorList>
    </citation>
    <scope>NUCLEOTIDE SEQUENCE [LARGE SCALE GENOMIC DNA]</scope>
    <source>
        <strain evidence="4">CDC-D5610</strain>
    </source>
</reference>
<dbReference type="SMART" id="SM00867">
    <property type="entry name" value="YceI"/>
    <property type="match status" value="1"/>
</dbReference>
<dbReference type="Pfam" id="PF04264">
    <property type="entry name" value="YceI"/>
    <property type="match status" value="1"/>
</dbReference>
<evidence type="ECO:0000256" key="1">
    <source>
        <dbReference type="SAM" id="SignalP"/>
    </source>
</evidence>
<evidence type="ECO:0000259" key="2">
    <source>
        <dbReference type="SMART" id="SM00867"/>
    </source>
</evidence>
<dbReference type="RefSeq" id="WP_094090303.1">
    <property type="nucleotide sequence ID" value="NZ_CP016397.1"/>
</dbReference>
<dbReference type="InterPro" id="IPR007372">
    <property type="entry name" value="Lipid/polyisoprenoid-bd_YceI"/>
</dbReference>
<dbReference type="KEGG" id="lcd:clem_03320"/>
<keyword evidence="4" id="KW-1185">Reference proteome</keyword>
<feature type="domain" description="Lipid/polyisoprenoid-binding YceI-like" evidence="2">
    <location>
        <begin position="28"/>
        <end position="191"/>
    </location>
</feature>
<feature type="chain" id="PRO_5012352509" description="Lipid/polyisoprenoid-binding YceI-like domain-containing protein" evidence="1">
    <location>
        <begin position="26"/>
        <end position="213"/>
    </location>
</feature>
<dbReference type="EMBL" id="CP016397">
    <property type="protein sequence ID" value="ASQ45222.1"/>
    <property type="molecule type" value="Genomic_DNA"/>
</dbReference>
<dbReference type="Proteomes" id="UP000201728">
    <property type="component" value="Chromosome"/>
</dbReference>
<name>A0A222P053_9GAMM</name>